<keyword evidence="1" id="KW-0812">Transmembrane</keyword>
<gene>
    <name evidence="2" type="ORF">SAMN04515671_1737</name>
</gene>
<name>A0A1H0LNT6_9ACTN</name>
<dbReference type="InterPro" id="IPR019587">
    <property type="entry name" value="Polyketide_cyclase/dehydratase"/>
</dbReference>
<accession>A0A1H0LNT6</accession>
<keyword evidence="1" id="KW-0472">Membrane</keyword>
<protein>
    <submittedName>
        <fullName evidence="2">Polyketide cyclase / dehydrase and lipid transport</fullName>
    </submittedName>
</protein>
<dbReference type="Proteomes" id="UP000198741">
    <property type="component" value="Chromosome I"/>
</dbReference>
<keyword evidence="1" id="KW-1133">Transmembrane helix</keyword>
<proteinExistence type="predicted"/>
<dbReference type="Pfam" id="PF10604">
    <property type="entry name" value="Polyketide_cyc2"/>
    <property type="match status" value="1"/>
</dbReference>
<dbReference type="RefSeq" id="WP_090475610.1">
    <property type="nucleotide sequence ID" value="NZ_LT629710.1"/>
</dbReference>
<keyword evidence="3" id="KW-1185">Reference proteome</keyword>
<dbReference type="STRING" id="1090615.SAMN04515671_1737"/>
<dbReference type="Gene3D" id="3.30.530.20">
    <property type="match status" value="1"/>
</dbReference>
<evidence type="ECO:0000256" key="1">
    <source>
        <dbReference type="SAM" id="Phobius"/>
    </source>
</evidence>
<reference evidence="2 3" key="1">
    <citation type="submission" date="2016-10" db="EMBL/GenBank/DDBJ databases">
        <authorList>
            <person name="de Groot N.N."/>
        </authorList>
    </citation>
    <scope>NUCLEOTIDE SEQUENCE [LARGE SCALE GENOMIC DNA]</scope>
    <source>
        <strain evidence="3">P4-7,KCTC 19426,CECT 7604</strain>
    </source>
</reference>
<feature type="transmembrane region" description="Helical" evidence="1">
    <location>
        <begin position="306"/>
        <end position="324"/>
    </location>
</feature>
<dbReference type="InterPro" id="IPR023393">
    <property type="entry name" value="START-like_dom_sf"/>
</dbReference>
<organism evidence="2 3">
    <name type="scientific">Nakamurella panacisegetis</name>
    <dbReference type="NCBI Taxonomy" id="1090615"/>
    <lineage>
        <taxon>Bacteria</taxon>
        <taxon>Bacillati</taxon>
        <taxon>Actinomycetota</taxon>
        <taxon>Actinomycetes</taxon>
        <taxon>Nakamurellales</taxon>
        <taxon>Nakamurellaceae</taxon>
        <taxon>Nakamurella</taxon>
    </lineage>
</organism>
<evidence type="ECO:0000313" key="3">
    <source>
        <dbReference type="Proteomes" id="UP000198741"/>
    </source>
</evidence>
<sequence>MPHIQGEVLIRRPVEEVFDFVADERNEPTYNPNMIGAEKITPGPIGVDTRFRATVRSGRRPLPMRVRYTAFERPHLLGSTTQMAAAEFSGTLTFDPIPGGTRLRWSWQARPKGAMRLLTPVFVPIGARQERRMWTRLRDNLEADGREQSTLDRYLPDPQVSERHSRLVHAEPSAVQSAIGQLDLTGIPAVRALLVLRGLPGRLRARLRGGAPPIPAPFTVADMAGAGWIPLAPGPQELAFGTVTRPWRIGDEAPLAMDPESFTTFSAPGYAKIAFAIRTEPAGPGWTRVTTETRVCLTDPRSRRRFAAYWAMVGPFSALIRRMILRRIRIQVER</sequence>
<evidence type="ECO:0000313" key="2">
    <source>
        <dbReference type="EMBL" id="SDO69785.1"/>
    </source>
</evidence>
<dbReference type="AlphaFoldDB" id="A0A1H0LNT6"/>
<dbReference type="SUPFAM" id="SSF55961">
    <property type="entry name" value="Bet v1-like"/>
    <property type="match status" value="1"/>
</dbReference>
<dbReference type="EMBL" id="LT629710">
    <property type="protein sequence ID" value="SDO69785.1"/>
    <property type="molecule type" value="Genomic_DNA"/>
</dbReference>